<dbReference type="SUPFAM" id="SSF56059">
    <property type="entry name" value="Glutathione synthetase ATP-binding domain-like"/>
    <property type="match status" value="1"/>
</dbReference>
<dbReference type="Gene3D" id="3.30.1490.20">
    <property type="entry name" value="ATP-grasp fold, A domain"/>
    <property type="match status" value="1"/>
</dbReference>
<protein>
    <submittedName>
        <fullName evidence="3">Pyruvate phosphate dikinase PEP/pyruvate-binding protein</fullName>
    </submittedName>
</protein>
<keyword evidence="3" id="KW-0670">Pyruvate</keyword>
<organism evidence="3">
    <name type="scientific">Uncultured Desulfatiglans sp</name>
    <dbReference type="NCBI Taxonomy" id="1748965"/>
    <lineage>
        <taxon>Bacteria</taxon>
        <taxon>Pseudomonadati</taxon>
        <taxon>Thermodesulfobacteriota</taxon>
        <taxon>Desulfobacteria</taxon>
        <taxon>Desulfatiglandales</taxon>
        <taxon>Desulfatiglandaceae</taxon>
        <taxon>Desulfatiglans</taxon>
        <taxon>environmental samples</taxon>
    </lineage>
</organism>
<evidence type="ECO:0000313" key="3">
    <source>
        <dbReference type="EMBL" id="VBB44184.1"/>
    </source>
</evidence>
<dbReference type="GO" id="GO:0016301">
    <property type="term" value="F:kinase activity"/>
    <property type="evidence" value="ECO:0007669"/>
    <property type="project" value="UniProtKB-KW"/>
</dbReference>
<evidence type="ECO:0000256" key="1">
    <source>
        <dbReference type="SAM" id="MobiDB-lite"/>
    </source>
</evidence>
<feature type="compositionally biased region" description="Basic and acidic residues" evidence="1">
    <location>
        <begin position="881"/>
        <end position="893"/>
    </location>
</feature>
<dbReference type="GO" id="GO:0005524">
    <property type="term" value="F:ATP binding"/>
    <property type="evidence" value="ECO:0007669"/>
    <property type="project" value="InterPro"/>
</dbReference>
<sequence length="901" mass="101333">MLQTKTVDSGIPALNQVLGGLRLGDNVVFQVDRLENYLKVACPFVQQALHDGRKVVYLRFAPHQRIIPEKPGLQTIEVDPRPGFDLFSAQVNKVIEEQGVGVFYVFDNLSLLVGEWATDELLANFFQVTCPYLHELDTVAYFALKRGQHSHSAVARIRDTSQVVIDLYHVQNDLYIHPIKVFDRYSSEMFLPHIFTGETLTPVFRSGDASSILISASKSPLKIKADSIAPWHSVYRKLSQYDPEELERLEGTVEVQALKMELAQMLIGPYPEFRRLAERYLTIHDLLAIRNRLIGSGRIGGKAAGMLLARRILLSDPGPVDFSDVLEEHDSFFVGSDVFFTFLVNNGLFRLRLRLTRNSRILPEEFEAVEDRFRAGGFPAEIMEQFKDLLDYFGQAPIIVRSSSLLEDGFGNAFAGKYRSEFCVNQGSPEDRMEAFLEAIKLVYASAVNPDALAYRRQRGLGESDEQMAILIQRVSGMRHRRYFFPPLAGVAFSHNLYRWTDRIDPEQGMIRLVLGLGTRAVNRLGGDYTRLIAVSHPKLRPEAPHKLAVYSQHRMDVLDIAENRLRSLPMPEVVGADGFPSFCFFASDMKEGFLKEVEGNSLSDLERPVLTFDRLIARTRFVPIMRDLLAKLEAAYGYTVDTEFTAFVAPDGEIKVNLLQCRPMRLPGAAASARIPVDIAPERILFRANRTISGGVVRDIRYIVYIDPQVYARQTPLEAKRVVGRMVGRLNRHPEFTAHRIMMMGPGRWGSSNINLGVNATYSDINNAAILVEMAREEHGHVPDVSYGTHFFLDLVESRIIYLPLYPDESETAFNRSFFDRAQNDLLHLLPEAEGFEGVIKVIHVPSAAAGLSARLIADGRTGSALCYLTPADDPDEPADEKSSEVAKDSRKGAKFNYLP</sequence>
<keyword evidence="3" id="KW-0418">Kinase</keyword>
<evidence type="ECO:0000259" key="2">
    <source>
        <dbReference type="Pfam" id="PF01326"/>
    </source>
</evidence>
<accession>A0A653A881</accession>
<name>A0A653A881_UNCDX</name>
<dbReference type="AlphaFoldDB" id="A0A653A881"/>
<dbReference type="EMBL" id="UPXX01000027">
    <property type="protein sequence ID" value="VBB44184.1"/>
    <property type="molecule type" value="Genomic_DNA"/>
</dbReference>
<keyword evidence="3" id="KW-0808">Transferase</keyword>
<dbReference type="InterPro" id="IPR013815">
    <property type="entry name" value="ATP_grasp_subdomain_1"/>
</dbReference>
<gene>
    <name evidence="3" type="ORF">TRIP_B330356</name>
</gene>
<proteinExistence type="predicted"/>
<dbReference type="Pfam" id="PF01326">
    <property type="entry name" value="PPDK_N"/>
    <property type="match status" value="1"/>
</dbReference>
<dbReference type="InterPro" id="IPR002192">
    <property type="entry name" value="PPDK_AMP/ATP-bd"/>
</dbReference>
<feature type="domain" description="Pyruvate phosphate dikinase AMP/ATP-binding" evidence="2">
    <location>
        <begin position="298"/>
        <end position="676"/>
    </location>
</feature>
<reference evidence="3" key="1">
    <citation type="submission" date="2018-07" db="EMBL/GenBank/DDBJ databases">
        <authorList>
            <consortium name="Genoscope - CEA"/>
            <person name="William W."/>
        </authorList>
    </citation>
    <scope>NUCLEOTIDE SEQUENCE</scope>
    <source>
        <strain evidence="3">IK1</strain>
    </source>
</reference>
<feature type="region of interest" description="Disordered" evidence="1">
    <location>
        <begin position="871"/>
        <end position="901"/>
    </location>
</feature>